<keyword evidence="2" id="KW-1185">Reference proteome</keyword>
<dbReference type="InterPro" id="IPR010021">
    <property type="entry name" value="PGPP1/Gep4"/>
</dbReference>
<dbReference type="PANTHER" id="PTHR19288">
    <property type="entry name" value="4-NITROPHENYLPHOSPHATASE-RELATED"/>
    <property type="match status" value="1"/>
</dbReference>
<dbReference type="CDD" id="cd16416">
    <property type="entry name" value="HAD_BsYqeG-like"/>
    <property type="match status" value="1"/>
</dbReference>
<dbReference type="Proteomes" id="UP000798488">
    <property type="component" value="Unassembled WGS sequence"/>
</dbReference>
<dbReference type="GO" id="GO:0005737">
    <property type="term" value="C:cytoplasm"/>
    <property type="evidence" value="ECO:0007669"/>
    <property type="project" value="TreeGrafter"/>
</dbReference>
<dbReference type="Gene3D" id="3.40.50.1000">
    <property type="entry name" value="HAD superfamily/HAD-like"/>
    <property type="match status" value="1"/>
</dbReference>
<proteinExistence type="predicted"/>
<gene>
    <name evidence="1" type="ORF">SPSYN_00307</name>
</gene>
<accession>A0A9D2WSJ8</accession>
<evidence type="ECO:0000313" key="1">
    <source>
        <dbReference type="EMBL" id="KAF1086588.1"/>
    </source>
</evidence>
<dbReference type="PANTHER" id="PTHR19288:SF25">
    <property type="entry name" value="PHOSPHATIDYLGLYCEROPHOSPHATASE GEP4, MITOCHONDRIAL"/>
    <property type="match status" value="1"/>
</dbReference>
<reference evidence="1" key="1">
    <citation type="submission" date="2016-02" db="EMBL/GenBank/DDBJ databases">
        <title>Draft Genome Sequence of Sporotomaculum syntrophicum Strain FB, a Syntrophic Benzoate Degrader.</title>
        <authorList>
            <person name="Nobu M.K."/>
            <person name="Narihiro T."/>
            <person name="Qiu Y.-L."/>
            <person name="Ohashi A."/>
            <person name="Liu W.-T."/>
            <person name="Yuji S."/>
        </authorList>
    </citation>
    <scope>NUCLEOTIDE SEQUENCE</scope>
    <source>
        <strain evidence="1">FB</strain>
    </source>
</reference>
<organism evidence="1 2">
    <name type="scientific">Sporotomaculum syntrophicum</name>
    <dbReference type="NCBI Taxonomy" id="182264"/>
    <lineage>
        <taxon>Bacteria</taxon>
        <taxon>Bacillati</taxon>
        <taxon>Bacillota</taxon>
        <taxon>Clostridia</taxon>
        <taxon>Eubacteriales</taxon>
        <taxon>Desulfallaceae</taxon>
        <taxon>Sporotomaculum</taxon>
    </lineage>
</organism>
<dbReference type="Pfam" id="PF00702">
    <property type="entry name" value="Hydrolase"/>
    <property type="match status" value="1"/>
</dbReference>
<dbReference type="RefSeq" id="WP_161820733.1">
    <property type="nucleotide sequence ID" value="NZ_LSRS01000001.1"/>
</dbReference>
<dbReference type="OrthoDB" id="9787572at2"/>
<comment type="caution">
    <text evidence="1">The sequence shown here is derived from an EMBL/GenBank/DDBJ whole genome shotgun (WGS) entry which is preliminary data.</text>
</comment>
<name>A0A9D2WSJ8_9FIRM</name>
<protein>
    <submittedName>
        <fullName evidence="1">Mitochondrial PGP phosphatase</fullName>
    </submittedName>
</protein>
<evidence type="ECO:0000313" key="2">
    <source>
        <dbReference type="Proteomes" id="UP000798488"/>
    </source>
</evidence>
<dbReference type="InterPro" id="IPR023214">
    <property type="entry name" value="HAD_sf"/>
</dbReference>
<dbReference type="NCBIfam" id="TIGR01662">
    <property type="entry name" value="HAD-SF-IIIA"/>
    <property type="match status" value="1"/>
</dbReference>
<sequence>MLRIFYPKMYVPSIFEINPEELQKQGITTLLLDLDNTIVPRHLDEFAPEIKAWLTGMRQKGFKLCIVSNNSSGRVSALAGSLQIPWVVRAFKPLRRAFIRAIRLVDAAPEETAVVGDQIFTDILGGNMLGMFTILVVPMPGKEFWGTKLINRRLEKVVLKRLANHVSHKDKQYYVIKRKGACGDGKQQV</sequence>
<dbReference type="GO" id="GO:0008962">
    <property type="term" value="F:phosphatidylglycerophosphatase activity"/>
    <property type="evidence" value="ECO:0007669"/>
    <property type="project" value="InterPro"/>
</dbReference>
<dbReference type="AlphaFoldDB" id="A0A9D2WSJ8"/>
<dbReference type="SUPFAM" id="SSF56784">
    <property type="entry name" value="HAD-like"/>
    <property type="match status" value="1"/>
</dbReference>
<dbReference type="EMBL" id="LSRS01000001">
    <property type="protein sequence ID" value="KAF1086588.1"/>
    <property type="molecule type" value="Genomic_DNA"/>
</dbReference>
<dbReference type="NCBIfam" id="TIGR01668">
    <property type="entry name" value="YqeG_hyp_ppase"/>
    <property type="match status" value="1"/>
</dbReference>
<dbReference type="InterPro" id="IPR006549">
    <property type="entry name" value="HAD-SF_hydro_IIIA"/>
</dbReference>
<dbReference type="InterPro" id="IPR036412">
    <property type="entry name" value="HAD-like_sf"/>
</dbReference>